<dbReference type="Gene3D" id="3.20.20.70">
    <property type="entry name" value="Aldolase class I"/>
    <property type="match status" value="1"/>
</dbReference>
<evidence type="ECO:0000256" key="4">
    <source>
        <dbReference type="PIRSR" id="PIRSR001365-2"/>
    </source>
</evidence>
<comment type="caution">
    <text evidence="5">The sequence shown here is derived from an EMBL/GenBank/DDBJ whole genome shotgun (WGS) entry which is preliminary data.</text>
</comment>
<feature type="active site" description="Proton donor/acceptor" evidence="3">
    <location>
        <position position="132"/>
    </location>
</feature>
<dbReference type="CDD" id="cd00408">
    <property type="entry name" value="DHDPS-like"/>
    <property type="match status" value="1"/>
</dbReference>
<feature type="active site" description="Schiff-base intermediate with substrate" evidence="3">
    <location>
        <position position="160"/>
    </location>
</feature>
<dbReference type="OrthoDB" id="9778880at2"/>
<proteinExistence type="inferred from homology"/>
<comment type="similarity">
    <text evidence="2">Belongs to the DapA family.</text>
</comment>
<sequence length="265" mass="28477">MSYRGTIVPLVTPLDAHGEVSESDVDSLIGSLEGKVDGLMPALSTGEGWKLSDRQWVDVVTYTVKHSRGLPVLAGIQLPTTAQVVARAKVAVDAGVDAVVVTTPYGADVTQDQIVEHFRTIREAVGVGIFLYNEEAVSGNKIELDTLLRICALPGIVGIKESSGSADYTNAMTRANTGIPVFEGWENLLLQVTGIAGFIGPLLNLEPGLCNEMLTDPRPELQDRINAACEAYGLFGDEWYRPLKEELMRRGVISTAQVVPEKVAA</sequence>
<dbReference type="GO" id="GO:0005829">
    <property type="term" value="C:cytosol"/>
    <property type="evidence" value="ECO:0007669"/>
    <property type="project" value="TreeGrafter"/>
</dbReference>
<dbReference type="PANTHER" id="PTHR42849:SF1">
    <property type="entry name" value="N-ACETYLNEURAMINATE LYASE"/>
    <property type="match status" value="1"/>
</dbReference>
<reference evidence="5 6" key="1">
    <citation type="submission" date="2018-10" db="EMBL/GenBank/DDBJ databases">
        <title>Sequencing the genomes of 1000 actinobacteria strains.</title>
        <authorList>
            <person name="Klenk H.-P."/>
        </authorList>
    </citation>
    <scope>NUCLEOTIDE SEQUENCE [LARGE SCALE GENOMIC DNA]</scope>
    <source>
        <strain evidence="5 6">DSM 43911</strain>
    </source>
</reference>
<dbReference type="GO" id="GO:0008747">
    <property type="term" value="F:N-acetylneuraminate lyase activity"/>
    <property type="evidence" value="ECO:0007669"/>
    <property type="project" value="TreeGrafter"/>
</dbReference>
<evidence type="ECO:0000313" key="6">
    <source>
        <dbReference type="Proteomes" id="UP000272729"/>
    </source>
</evidence>
<dbReference type="InterPro" id="IPR013785">
    <property type="entry name" value="Aldolase_TIM"/>
</dbReference>
<dbReference type="GO" id="GO:0019262">
    <property type="term" value="P:N-acetylneuraminate catabolic process"/>
    <property type="evidence" value="ECO:0007669"/>
    <property type="project" value="TreeGrafter"/>
</dbReference>
<protein>
    <submittedName>
        <fullName evidence="5">4-hydroxy-tetrahydrodipicolinate synthase</fullName>
    </submittedName>
</protein>
<dbReference type="PANTHER" id="PTHR42849">
    <property type="entry name" value="N-ACETYLNEURAMINATE LYASE"/>
    <property type="match status" value="1"/>
</dbReference>
<gene>
    <name evidence="5" type="ORF">DFJ66_1162</name>
</gene>
<name>A0A495X5R8_9PSEU</name>
<dbReference type="RefSeq" id="WP_121218659.1">
    <property type="nucleotide sequence ID" value="NZ_JBIUBA010000013.1"/>
</dbReference>
<keyword evidence="6" id="KW-1185">Reference proteome</keyword>
<dbReference type="PRINTS" id="PR00146">
    <property type="entry name" value="DHPICSNTHASE"/>
</dbReference>
<dbReference type="AlphaFoldDB" id="A0A495X5R8"/>
<keyword evidence="1 2" id="KW-0456">Lyase</keyword>
<dbReference type="InterPro" id="IPR002220">
    <property type="entry name" value="DapA-like"/>
</dbReference>
<organism evidence="5 6">
    <name type="scientific">Saccharothrix variisporea</name>
    <dbReference type="NCBI Taxonomy" id="543527"/>
    <lineage>
        <taxon>Bacteria</taxon>
        <taxon>Bacillati</taxon>
        <taxon>Actinomycetota</taxon>
        <taxon>Actinomycetes</taxon>
        <taxon>Pseudonocardiales</taxon>
        <taxon>Pseudonocardiaceae</taxon>
        <taxon>Saccharothrix</taxon>
    </lineage>
</organism>
<evidence type="ECO:0000313" key="5">
    <source>
        <dbReference type="EMBL" id="RKT67983.1"/>
    </source>
</evidence>
<evidence type="ECO:0000256" key="1">
    <source>
        <dbReference type="ARBA" id="ARBA00023239"/>
    </source>
</evidence>
<evidence type="ECO:0000256" key="3">
    <source>
        <dbReference type="PIRSR" id="PIRSR001365-1"/>
    </source>
</evidence>
<dbReference type="Proteomes" id="UP000272729">
    <property type="component" value="Unassembled WGS sequence"/>
</dbReference>
<feature type="binding site" evidence="4">
    <location>
        <position position="45"/>
    </location>
    <ligand>
        <name>pyruvate</name>
        <dbReference type="ChEBI" id="CHEBI:15361"/>
    </ligand>
</feature>
<dbReference type="EMBL" id="RBXR01000001">
    <property type="protein sequence ID" value="RKT67983.1"/>
    <property type="molecule type" value="Genomic_DNA"/>
</dbReference>
<feature type="binding site" evidence="4">
    <location>
        <position position="199"/>
    </location>
    <ligand>
        <name>pyruvate</name>
        <dbReference type="ChEBI" id="CHEBI:15361"/>
    </ligand>
</feature>
<dbReference type="SMART" id="SM01130">
    <property type="entry name" value="DHDPS"/>
    <property type="match status" value="1"/>
</dbReference>
<dbReference type="Pfam" id="PF00701">
    <property type="entry name" value="DHDPS"/>
    <property type="match status" value="1"/>
</dbReference>
<evidence type="ECO:0000256" key="2">
    <source>
        <dbReference type="PIRNR" id="PIRNR001365"/>
    </source>
</evidence>
<dbReference type="PIRSF" id="PIRSF001365">
    <property type="entry name" value="DHDPS"/>
    <property type="match status" value="1"/>
</dbReference>
<accession>A0A495X5R8</accession>
<dbReference type="SUPFAM" id="SSF51569">
    <property type="entry name" value="Aldolase"/>
    <property type="match status" value="1"/>
</dbReference>